<dbReference type="GO" id="GO:0030674">
    <property type="term" value="F:protein-macromolecule adaptor activity"/>
    <property type="evidence" value="ECO:0007669"/>
    <property type="project" value="TreeGrafter"/>
</dbReference>
<dbReference type="GO" id="GO:0008270">
    <property type="term" value="F:zinc ion binding"/>
    <property type="evidence" value="ECO:0007669"/>
    <property type="project" value="UniProtKB-KW"/>
</dbReference>
<proteinExistence type="inferred from homology"/>
<comment type="caution">
    <text evidence="11">The sequence shown here is derived from an EMBL/GenBank/DDBJ whole genome shotgun (WGS) entry which is preliminary data.</text>
</comment>
<dbReference type="PANTHER" id="PTHR23323:SF26">
    <property type="entry name" value="VACUOLAR PROTEIN SORTING-ASSOCIATED PROTEIN 18 HOMOLOG"/>
    <property type="match status" value="1"/>
</dbReference>
<reference evidence="11" key="1">
    <citation type="submission" date="2022-07" db="EMBL/GenBank/DDBJ databases">
        <title>Phylogenomic reconstructions and comparative analyses of Kickxellomycotina fungi.</title>
        <authorList>
            <person name="Reynolds N.K."/>
            <person name="Stajich J.E."/>
            <person name="Barry K."/>
            <person name="Grigoriev I.V."/>
            <person name="Crous P."/>
            <person name="Smith M.E."/>
        </authorList>
    </citation>
    <scope>NUCLEOTIDE SEQUENCE</scope>
    <source>
        <strain evidence="11">RSA 861</strain>
    </source>
</reference>
<dbReference type="CDD" id="cd16462">
    <property type="entry name" value="RING-H2_Pep3p-like"/>
    <property type="match status" value="1"/>
</dbReference>
<gene>
    <name evidence="11" type="primary">PEP3</name>
    <name evidence="11" type="ORF">IWQ60_006901</name>
</gene>
<dbReference type="GO" id="GO:0007033">
    <property type="term" value="P:vacuole organization"/>
    <property type="evidence" value="ECO:0007669"/>
    <property type="project" value="TreeGrafter"/>
</dbReference>
<sequence>MLNDAAASIFSLDRVQFDLSTRLVCASVSNNVLVLALENNHVLRIDLQQASAIDNVELPRKAAEARVRRVFCDPTGRHVLISTEQGENYYLFEAWQKPKLLSKLKNLMVESVAWNKAAVKSSRNSTLSILLGTQDGRIFETEIEPTEEFFRREEKYLRLIYTLPEPAPVAGLHYEAFPATPRKYFVLAVTPHRIYQFVGLVDVRFAGGSALRGADEGPTPAVDHQGMFEALFAQYTTQPVFQEIPGSLGHSALCLFSRLQDVAYQSVAEKFAWLTGAGVYHGQLVYGSQGTGDSVVSDPVLLPYPHEPGPGASIQPEVPLAMALTEFHVLLLYRTSVKAVCLLNDQVVLDEPVPLAPGETTVGLHVDTVHNTYWVFTPSSIFELIIQDEDRDVWRIYLKKRMYDTAFQHAKTTTEKDLILEAQADHYYAQGRYVLSASYYAQTARAFEEVALKFVHQGDQEALKCYLTKKLDHLKKGNLTQITLLSTWLVEIYLNQLNCFDSLLKARRSDDPAHSATQEERDGVLSDFYDLLRVHRRHMDRRTTYGLFRSHGRHAELLHYSALLGDYDQVVAHWLRERDYPQAVDVLSRHGTPALFYKFAPSLLRWSPEALVPVLMRQPDLDPRQLIPAFLKYQEARGTRDSQNQVIRYLTFLIRRQGSRDPVLHNFLLAVYATQPAANEAALLEFLAHEGPDMCYDVDYALRVCRQHHRIQSCVHLHGLLGQYEDAVDLALRHEDLDLAQINADKPADDPDLRRRLWLKIARHVIETTHDVRRAMALLSACPLLTVEQILPFFPDFTQIDDFKEEICTALEDYDRHVHGLRTEMDEATRNARAIQEDIRHLRNRFVLVAPGERCGLCDAPLLARQFYAFPCQHTFHADCLVRKVTAHMLPRRRRRVADCQQQITRQLMARGTEQAGSGTGHQLAQLKRELDGLVASECVLCGEMMIKTIDKVFVDEGREQELAATWEV</sequence>
<dbReference type="GO" id="GO:0005768">
    <property type="term" value="C:endosome"/>
    <property type="evidence" value="ECO:0007669"/>
    <property type="project" value="TreeGrafter"/>
</dbReference>
<protein>
    <submittedName>
        <fullName evidence="11">Tethering complex subunit</fullName>
    </submittedName>
</protein>
<dbReference type="OrthoDB" id="1845386at2759"/>
<evidence type="ECO:0000256" key="3">
    <source>
        <dbReference type="ARBA" id="ARBA00022771"/>
    </source>
</evidence>
<name>A0A9W8A229_9FUNG</name>
<keyword evidence="3" id="KW-0863">Zinc-finger</keyword>
<evidence type="ECO:0000259" key="9">
    <source>
        <dbReference type="Pfam" id="PF05131"/>
    </source>
</evidence>
<dbReference type="AlphaFoldDB" id="A0A9W8A229"/>
<keyword evidence="8" id="KW-0175">Coiled coil</keyword>
<evidence type="ECO:0000256" key="7">
    <source>
        <dbReference type="PROSITE-ProRule" id="PRU01006"/>
    </source>
</evidence>
<evidence type="ECO:0000256" key="2">
    <source>
        <dbReference type="ARBA" id="ARBA00022723"/>
    </source>
</evidence>
<evidence type="ECO:0000256" key="1">
    <source>
        <dbReference type="ARBA" id="ARBA00010454"/>
    </source>
</evidence>
<keyword evidence="4" id="KW-0862">Zinc</keyword>
<evidence type="ECO:0000256" key="4">
    <source>
        <dbReference type="ARBA" id="ARBA00022833"/>
    </source>
</evidence>
<evidence type="ECO:0000313" key="12">
    <source>
        <dbReference type="Proteomes" id="UP001150569"/>
    </source>
</evidence>
<dbReference type="InterPro" id="IPR000547">
    <property type="entry name" value="Clathrin_H-chain/VPS_repeat"/>
</dbReference>
<feature type="domain" description="Pep3/Vps18 RING C-terminal" evidence="10">
    <location>
        <begin position="849"/>
        <end position="948"/>
    </location>
</feature>
<dbReference type="InterPro" id="IPR058919">
    <property type="entry name" value="Pep3/Vps18_RING_C"/>
</dbReference>
<keyword evidence="12" id="KW-1185">Reference proteome</keyword>
<dbReference type="EMBL" id="JANBPT010000433">
    <property type="protein sequence ID" value="KAJ1920861.1"/>
    <property type="molecule type" value="Genomic_DNA"/>
</dbReference>
<dbReference type="PROSITE" id="PS50236">
    <property type="entry name" value="CHCR"/>
    <property type="match status" value="1"/>
</dbReference>
<dbReference type="GO" id="GO:0048284">
    <property type="term" value="P:organelle fusion"/>
    <property type="evidence" value="ECO:0007669"/>
    <property type="project" value="TreeGrafter"/>
</dbReference>
<dbReference type="GO" id="GO:0006904">
    <property type="term" value="P:vesicle docking involved in exocytosis"/>
    <property type="evidence" value="ECO:0007669"/>
    <property type="project" value="TreeGrafter"/>
</dbReference>
<feature type="coiled-coil region" evidence="8">
    <location>
        <begin position="811"/>
        <end position="845"/>
    </location>
</feature>
<comment type="subcellular location">
    <subcellularLocation>
        <location evidence="6">Endomembrane system</location>
        <topology evidence="6">Peripheral membrane protein</topology>
        <orientation evidence="6">Cytoplasmic side</orientation>
    </subcellularLocation>
</comment>
<evidence type="ECO:0000313" key="11">
    <source>
        <dbReference type="EMBL" id="KAJ1920861.1"/>
    </source>
</evidence>
<dbReference type="Pfam" id="PF26148">
    <property type="entry name" value="VPS18_RING_C"/>
    <property type="match status" value="1"/>
</dbReference>
<dbReference type="GO" id="GO:0007032">
    <property type="term" value="P:endosome organization"/>
    <property type="evidence" value="ECO:0007669"/>
    <property type="project" value="TreeGrafter"/>
</dbReference>
<accession>A0A9W8A229</accession>
<dbReference type="GO" id="GO:0030897">
    <property type="term" value="C:HOPS complex"/>
    <property type="evidence" value="ECO:0007669"/>
    <property type="project" value="TreeGrafter"/>
</dbReference>
<evidence type="ECO:0000256" key="5">
    <source>
        <dbReference type="ARBA" id="ARBA00023136"/>
    </source>
</evidence>
<feature type="repeat" description="CHCR" evidence="7">
    <location>
        <begin position="618"/>
        <end position="774"/>
    </location>
</feature>
<dbReference type="Pfam" id="PF05131">
    <property type="entry name" value="Pep3_Vps18"/>
    <property type="match status" value="1"/>
</dbReference>
<comment type="similarity">
    <text evidence="1">Belongs to the VPS18 family.</text>
</comment>
<feature type="domain" description="Pep3/Vps18 beta-propeller" evidence="9">
    <location>
        <begin position="9"/>
        <end position="386"/>
    </location>
</feature>
<organism evidence="11 12">
    <name type="scientific">Tieghemiomyces parasiticus</name>
    <dbReference type="NCBI Taxonomy" id="78921"/>
    <lineage>
        <taxon>Eukaryota</taxon>
        <taxon>Fungi</taxon>
        <taxon>Fungi incertae sedis</taxon>
        <taxon>Zoopagomycota</taxon>
        <taxon>Kickxellomycotina</taxon>
        <taxon>Dimargaritomycetes</taxon>
        <taxon>Dimargaritales</taxon>
        <taxon>Dimargaritaceae</taxon>
        <taxon>Tieghemiomyces</taxon>
    </lineage>
</organism>
<evidence type="ECO:0000256" key="6">
    <source>
        <dbReference type="ARBA" id="ARBA00029433"/>
    </source>
</evidence>
<keyword evidence="2" id="KW-0479">Metal-binding</keyword>
<dbReference type="InterPro" id="IPR007810">
    <property type="entry name" value="Pep3/Vps18_beta-prop"/>
</dbReference>
<keyword evidence="5" id="KW-0472">Membrane</keyword>
<evidence type="ECO:0000256" key="8">
    <source>
        <dbReference type="SAM" id="Coils"/>
    </source>
</evidence>
<dbReference type="PANTHER" id="PTHR23323">
    <property type="entry name" value="VACUOLAR PROTEIN SORTING-ASSOCIATED PROTEIN"/>
    <property type="match status" value="1"/>
</dbReference>
<evidence type="ECO:0000259" key="10">
    <source>
        <dbReference type="Pfam" id="PF26148"/>
    </source>
</evidence>
<dbReference type="Proteomes" id="UP001150569">
    <property type="component" value="Unassembled WGS sequence"/>
</dbReference>
<dbReference type="GO" id="GO:0006886">
    <property type="term" value="P:intracellular protein transport"/>
    <property type="evidence" value="ECO:0007669"/>
    <property type="project" value="UniProtKB-UniRule"/>
</dbReference>